<dbReference type="EMBL" id="CP021425">
    <property type="protein sequence ID" value="ARU57371.1"/>
    <property type="molecule type" value="Genomic_DNA"/>
</dbReference>
<protein>
    <submittedName>
        <fullName evidence="2">Lysophospholipase</fullName>
    </submittedName>
</protein>
<feature type="domain" description="Serine aminopeptidase S33" evidence="1">
    <location>
        <begin position="28"/>
        <end position="292"/>
    </location>
</feature>
<name>A0A1Y0IA84_9GAMM</name>
<dbReference type="SUPFAM" id="SSF53474">
    <property type="entry name" value="alpha/beta-Hydrolases"/>
    <property type="match status" value="1"/>
</dbReference>
<dbReference type="Gene3D" id="3.40.50.1820">
    <property type="entry name" value="alpha/beta hydrolase"/>
    <property type="match status" value="1"/>
</dbReference>
<keyword evidence="3" id="KW-1185">Reference proteome</keyword>
<dbReference type="RefSeq" id="WP_087462271.1">
    <property type="nucleotide sequence ID" value="NZ_CP021425.1"/>
</dbReference>
<gene>
    <name evidence="2" type="ORF">OLMES_3331</name>
</gene>
<evidence type="ECO:0000259" key="1">
    <source>
        <dbReference type="Pfam" id="PF12146"/>
    </source>
</evidence>
<dbReference type="KEGG" id="ome:OLMES_3331"/>
<evidence type="ECO:0000313" key="3">
    <source>
        <dbReference type="Proteomes" id="UP000196027"/>
    </source>
</evidence>
<dbReference type="PANTHER" id="PTHR11614">
    <property type="entry name" value="PHOSPHOLIPASE-RELATED"/>
    <property type="match status" value="1"/>
</dbReference>
<dbReference type="Proteomes" id="UP000196027">
    <property type="component" value="Chromosome"/>
</dbReference>
<accession>A0A1Y0IA84</accession>
<organism evidence="2 3">
    <name type="scientific">Oleiphilus messinensis</name>
    <dbReference type="NCBI Taxonomy" id="141451"/>
    <lineage>
        <taxon>Bacteria</taxon>
        <taxon>Pseudomonadati</taxon>
        <taxon>Pseudomonadota</taxon>
        <taxon>Gammaproteobacteria</taxon>
        <taxon>Oceanospirillales</taxon>
        <taxon>Oleiphilaceae</taxon>
        <taxon>Oleiphilus</taxon>
    </lineage>
</organism>
<dbReference type="AlphaFoldDB" id="A0A1Y0IA84"/>
<evidence type="ECO:0000313" key="2">
    <source>
        <dbReference type="EMBL" id="ARU57371.1"/>
    </source>
</evidence>
<dbReference type="OrthoDB" id="9806902at2"/>
<proteinExistence type="predicted"/>
<sequence length="309" mass="34817">MNNQTAYLDTPDHYKIPLRIWQSSTKGKPKGVLHLSHGMAEHSGRYETFAKALNRSGFHVVAHDHRGHGESIGDCAGYYSKQNGWDLVTSDIGIVHQFIDQEFPSLPKFAFGHSMGSFILMGYLMRNPDCRLSGIILSGSNYSPPSKYKALQPILKAEKIRLGAQGRSPVIKMLTFGSFNNKFKPSRTEYDWLSRDPAEVDKYIADEQCGFFSTIQLWEDLTAGLIEISRPKSFQKFPSQVPLYLFAGDQDPVGGHGKGVSQLAGRFIFSGHQDVTIRLYHEGRHEMLNETNSKQVIAELTHWLNLKIK</sequence>
<reference evidence="2 3" key="1">
    <citation type="submission" date="2017-05" db="EMBL/GenBank/DDBJ databases">
        <title>Genomic insights into alkan degradation activity of Oleiphilus messinensis.</title>
        <authorList>
            <person name="Kozyavkin S.A."/>
            <person name="Slesarev A.I."/>
            <person name="Golyshin P.N."/>
            <person name="Korzhenkov A."/>
            <person name="Golyshina O.N."/>
            <person name="Toshchakov S.V."/>
        </authorList>
    </citation>
    <scope>NUCLEOTIDE SEQUENCE [LARGE SCALE GENOMIC DNA]</scope>
    <source>
        <strain evidence="2 3">ME102</strain>
    </source>
</reference>
<dbReference type="InterPro" id="IPR051044">
    <property type="entry name" value="MAG_DAG_Lipase"/>
</dbReference>
<dbReference type="InterPro" id="IPR029058">
    <property type="entry name" value="AB_hydrolase_fold"/>
</dbReference>
<dbReference type="InterPro" id="IPR022742">
    <property type="entry name" value="Hydrolase_4"/>
</dbReference>
<dbReference type="Pfam" id="PF12146">
    <property type="entry name" value="Hydrolase_4"/>
    <property type="match status" value="1"/>
</dbReference>